<reference evidence="3" key="1">
    <citation type="journal article" date="2011" name="Genome Biol.">
        <title>Comparative genomics of the social amoebae Dictyostelium discoideum and Dictyostelium purpureum.</title>
        <authorList>
            <consortium name="US DOE Joint Genome Institute (JGI-PGF)"/>
            <person name="Sucgang R."/>
            <person name="Kuo A."/>
            <person name="Tian X."/>
            <person name="Salerno W."/>
            <person name="Parikh A."/>
            <person name="Feasley C.L."/>
            <person name="Dalin E."/>
            <person name="Tu H."/>
            <person name="Huang E."/>
            <person name="Barry K."/>
            <person name="Lindquist E."/>
            <person name="Shapiro H."/>
            <person name="Bruce D."/>
            <person name="Schmutz J."/>
            <person name="Salamov A."/>
            <person name="Fey P."/>
            <person name="Gaudet P."/>
            <person name="Anjard C."/>
            <person name="Babu M.M."/>
            <person name="Basu S."/>
            <person name="Bushmanova Y."/>
            <person name="van der Wel H."/>
            <person name="Katoh-Kurasawa M."/>
            <person name="Dinh C."/>
            <person name="Coutinho P.M."/>
            <person name="Saito T."/>
            <person name="Elias M."/>
            <person name="Schaap P."/>
            <person name="Kay R.R."/>
            <person name="Henrissat B."/>
            <person name="Eichinger L."/>
            <person name="Rivero F."/>
            <person name="Putnam N.H."/>
            <person name="West C.M."/>
            <person name="Loomis W.F."/>
            <person name="Chisholm R.L."/>
            <person name="Shaulsky G."/>
            <person name="Strassmann J.E."/>
            <person name="Queller D.C."/>
            <person name="Kuspa A."/>
            <person name="Grigoriev I.V."/>
        </authorList>
    </citation>
    <scope>NUCLEOTIDE SEQUENCE [LARGE SCALE GENOMIC DNA]</scope>
    <source>
        <strain evidence="3">QSDP1</strain>
    </source>
</reference>
<feature type="compositionally biased region" description="Acidic residues" evidence="1">
    <location>
        <begin position="76"/>
        <end position="93"/>
    </location>
</feature>
<dbReference type="KEGG" id="dpp:DICPUDRAFT_84802"/>
<feature type="region of interest" description="Disordered" evidence="1">
    <location>
        <begin position="61"/>
        <end position="116"/>
    </location>
</feature>
<gene>
    <name evidence="2" type="ORF">DICPUDRAFT_84802</name>
</gene>
<evidence type="ECO:0000313" key="2">
    <source>
        <dbReference type="EMBL" id="EGC29153.1"/>
    </source>
</evidence>
<dbReference type="EMBL" id="GL871475">
    <property type="protein sequence ID" value="EGC29153.1"/>
    <property type="molecule type" value="Genomic_DNA"/>
</dbReference>
<protein>
    <submittedName>
        <fullName evidence="2">Uncharacterized protein</fullName>
    </submittedName>
</protein>
<name>F1A3S6_DICPU</name>
<evidence type="ECO:0000256" key="1">
    <source>
        <dbReference type="SAM" id="MobiDB-lite"/>
    </source>
</evidence>
<organism evidence="2 3">
    <name type="scientific">Dictyostelium purpureum</name>
    <name type="common">Slime mold</name>
    <dbReference type="NCBI Taxonomy" id="5786"/>
    <lineage>
        <taxon>Eukaryota</taxon>
        <taxon>Amoebozoa</taxon>
        <taxon>Evosea</taxon>
        <taxon>Eumycetozoa</taxon>
        <taxon>Dictyostelia</taxon>
        <taxon>Dictyosteliales</taxon>
        <taxon>Dictyosteliaceae</taxon>
        <taxon>Dictyostelium</taxon>
    </lineage>
</organism>
<sequence>MSNIGLNNAGKRNKEDKEYIENNDISLDMDDIHSPTDLNSIIKTSTNIKDQFQELKDNFSSTISNNHTKSGHSFLDDDEDEDEDDDLDLEDIENDRSGEEKEGYEESEEEEEQEDIDHDLKVIYKLRILLNECEKLSKKTNSLKLKTSKESSIYQTQCELIDSIKKNKISKQKLIEESQGIDSSTSILYLNKLNEK</sequence>
<feature type="compositionally biased region" description="Acidic residues" evidence="1">
    <location>
        <begin position="102"/>
        <end position="116"/>
    </location>
</feature>
<evidence type="ECO:0000313" key="3">
    <source>
        <dbReference type="Proteomes" id="UP000001064"/>
    </source>
</evidence>
<dbReference type="RefSeq" id="XP_003294320.1">
    <property type="nucleotide sequence ID" value="XM_003294272.1"/>
</dbReference>
<accession>F1A3S6</accession>
<keyword evidence="3" id="KW-1185">Reference proteome</keyword>
<dbReference type="VEuPathDB" id="AmoebaDB:DICPUDRAFT_84802"/>
<proteinExistence type="predicted"/>
<dbReference type="AlphaFoldDB" id="F1A3S6"/>
<dbReference type="Proteomes" id="UP000001064">
    <property type="component" value="Unassembled WGS sequence"/>
</dbReference>
<dbReference type="InParanoid" id="F1A3S6"/>
<dbReference type="GeneID" id="10506475"/>